<evidence type="ECO:0000256" key="7">
    <source>
        <dbReference type="ARBA" id="ARBA00023136"/>
    </source>
</evidence>
<dbReference type="EMBL" id="JAMQJZ010000007">
    <property type="protein sequence ID" value="MDC3420856.1"/>
    <property type="molecule type" value="Genomic_DNA"/>
</dbReference>
<evidence type="ECO:0000256" key="4">
    <source>
        <dbReference type="ARBA" id="ARBA00022475"/>
    </source>
</evidence>
<dbReference type="NCBIfam" id="NF009248">
    <property type="entry name" value="PRK12600.1"/>
    <property type="match status" value="1"/>
</dbReference>
<keyword evidence="4 8" id="KW-1003">Cell membrane</keyword>
<evidence type="ECO:0000256" key="8">
    <source>
        <dbReference type="PIRNR" id="PIRNR028784"/>
    </source>
</evidence>
<keyword evidence="3 8" id="KW-0813">Transport</keyword>
<keyword evidence="5 9" id="KW-0812">Transmembrane</keyword>
<sequence>MLETTLWIVLVMLSIAVLLCFIRVVKGPTMSDRILAIDLLGINMIGIIGLIMIIQDTLVYVDVLLVLGIIAFIGSIALSKFIERGIVVDRDNN</sequence>
<feature type="transmembrane region" description="Helical" evidence="9">
    <location>
        <begin position="6"/>
        <end position="25"/>
    </location>
</feature>
<evidence type="ECO:0000256" key="6">
    <source>
        <dbReference type="ARBA" id="ARBA00022989"/>
    </source>
</evidence>
<dbReference type="GO" id="GO:0005886">
    <property type="term" value="C:plasma membrane"/>
    <property type="evidence" value="ECO:0007669"/>
    <property type="project" value="UniProtKB-SubCell"/>
</dbReference>
<comment type="subcellular location">
    <subcellularLocation>
        <location evidence="1 8">Cell membrane</location>
        <topology evidence="1 8">Multi-pass membrane protein</topology>
    </subcellularLocation>
</comment>
<dbReference type="RefSeq" id="WP_259872331.1">
    <property type="nucleotide sequence ID" value="NZ_JAMQJZ010000007.1"/>
</dbReference>
<proteinExistence type="inferred from homology"/>
<protein>
    <submittedName>
        <fullName evidence="10">Na(+)/H(+) antiporter subunit F1</fullName>
    </submittedName>
</protein>
<keyword evidence="8" id="KW-0050">Antiport</keyword>
<name>A0A9X3WNX1_9BACI</name>
<evidence type="ECO:0000256" key="1">
    <source>
        <dbReference type="ARBA" id="ARBA00004651"/>
    </source>
</evidence>
<organism evidence="10 11">
    <name type="scientific">Aquibacillus koreensis</name>
    <dbReference type="NCBI Taxonomy" id="279446"/>
    <lineage>
        <taxon>Bacteria</taxon>
        <taxon>Bacillati</taxon>
        <taxon>Bacillota</taxon>
        <taxon>Bacilli</taxon>
        <taxon>Bacillales</taxon>
        <taxon>Bacillaceae</taxon>
        <taxon>Aquibacillus</taxon>
    </lineage>
</organism>
<gene>
    <name evidence="10" type="ORF">NC661_10790</name>
</gene>
<dbReference type="Pfam" id="PF04066">
    <property type="entry name" value="MrpF_PhaF"/>
    <property type="match status" value="1"/>
</dbReference>
<dbReference type="InterPro" id="IPR007208">
    <property type="entry name" value="MrpF/PhaF-like"/>
</dbReference>
<dbReference type="AlphaFoldDB" id="A0A9X3WNX1"/>
<feature type="transmembrane region" description="Helical" evidence="9">
    <location>
        <begin position="60"/>
        <end position="82"/>
    </location>
</feature>
<evidence type="ECO:0000256" key="2">
    <source>
        <dbReference type="ARBA" id="ARBA00009212"/>
    </source>
</evidence>
<keyword evidence="6 9" id="KW-1133">Transmembrane helix</keyword>
<keyword evidence="11" id="KW-1185">Reference proteome</keyword>
<evidence type="ECO:0000313" key="10">
    <source>
        <dbReference type="EMBL" id="MDC3420856.1"/>
    </source>
</evidence>
<keyword evidence="8" id="KW-0406">Ion transport</keyword>
<comment type="similarity">
    <text evidence="2 8">Belongs to the CPA3 antiporters (TC 2.A.63) subunit F family.</text>
</comment>
<evidence type="ECO:0000313" key="11">
    <source>
        <dbReference type="Proteomes" id="UP001145072"/>
    </source>
</evidence>
<dbReference type="PIRSF" id="PIRSF028784">
    <property type="entry name" value="MrpF"/>
    <property type="match status" value="1"/>
</dbReference>
<comment type="caution">
    <text evidence="10">The sequence shown here is derived from an EMBL/GenBank/DDBJ whole genome shotgun (WGS) entry which is preliminary data.</text>
</comment>
<dbReference type="GO" id="GO:0015385">
    <property type="term" value="F:sodium:proton antiporter activity"/>
    <property type="evidence" value="ECO:0007669"/>
    <property type="project" value="TreeGrafter"/>
</dbReference>
<accession>A0A9X3WNX1</accession>
<dbReference type="PANTHER" id="PTHR34702:SF1">
    <property type="entry name" value="NA(+)_H(+) ANTIPORTER SUBUNIT F"/>
    <property type="match status" value="1"/>
</dbReference>
<dbReference type="PANTHER" id="PTHR34702">
    <property type="entry name" value="NA(+)/H(+) ANTIPORTER SUBUNIT F1"/>
    <property type="match status" value="1"/>
</dbReference>
<evidence type="ECO:0000256" key="5">
    <source>
        <dbReference type="ARBA" id="ARBA00022692"/>
    </source>
</evidence>
<keyword evidence="7 8" id="KW-0472">Membrane</keyword>
<feature type="transmembrane region" description="Helical" evidence="9">
    <location>
        <begin position="34"/>
        <end position="54"/>
    </location>
</feature>
<reference evidence="10" key="1">
    <citation type="submission" date="2022-06" db="EMBL/GenBank/DDBJ databases">
        <title>Aquibacillus sp. a new bacterium isolated from soil saline samples.</title>
        <authorList>
            <person name="Galisteo C."/>
            <person name="De La Haba R."/>
            <person name="Sanchez-Porro C."/>
            <person name="Ventosa A."/>
        </authorList>
    </citation>
    <scope>NUCLEOTIDE SEQUENCE</scope>
    <source>
        <strain evidence="10">JCM 12387</strain>
    </source>
</reference>
<evidence type="ECO:0000256" key="3">
    <source>
        <dbReference type="ARBA" id="ARBA00022448"/>
    </source>
</evidence>
<dbReference type="Proteomes" id="UP001145072">
    <property type="component" value="Unassembled WGS sequence"/>
</dbReference>
<evidence type="ECO:0000256" key="9">
    <source>
        <dbReference type="SAM" id="Phobius"/>
    </source>
</evidence>